<name>A0A3B0YBY9_9ZZZZ</name>
<dbReference type="InterPro" id="IPR036465">
    <property type="entry name" value="vWFA_dom_sf"/>
</dbReference>
<dbReference type="Pfam" id="PF12450">
    <property type="entry name" value="vWF_A"/>
    <property type="match status" value="1"/>
</dbReference>
<dbReference type="PANTHER" id="PTHR10579:SF43">
    <property type="entry name" value="ZINC FINGER (C3HC4-TYPE RING FINGER) FAMILY PROTEIN"/>
    <property type="match status" value="1"/>
</dbReference>
<dbReference type="AlphaFoldDB" id="A0A3B0YBY9"/>
<dbReference type="Pfam" id="PF12034">
    <property type="entry name" value="YfbK_C"/>
    <property type="match status" value="1"/>
</dbReference>
<dbReference type="Gene3D" id="3.40.50.410">
    <property type="entry name" value="von Willebrand factor, type A domain"/>
    <property type="match status" value="1"/>
</dbReference>
<dbReference type="Pfam" id="PF13519">
    <property type="entry name" value="VWA_2"/>
    <property type="match status" value="1"/>
</dbReference>
<sequence>MFKPNLILASTLTTLLVAGCAETGNVQTSEKDATSPLAEIPGRSVAKSAAATQNVMADLISLQNAMPMHRMLNASEPVNRENYHHFDSNPVKRVSESPVSTFSVDVDTGSYSNVRRMLNAGQLPVQDAVRIEELVNYFDYSYPAPDTLDTPFQVTTEIGPNPWNENTHLLHIGIKGYQVEKADIPAANLVFLVDVSGSMQSPNKLELLKKGMKLLVKQLRPQDRVSIVVYAGASGLVLEPTPGDQTFKITQALNKLTAGGSTNGGAGIRLAYEVAQSAFIKDGVNRILLATDGDFNVGTTNFEQLIDLVETRRDSGIGLSTFGFGSGNYNDHLAEQLANKGNGMHTYIDTLNEANKVLVNQLSSTLLTIAKDVKIQVEFNPAVVSEYRLVGYENRKLNREDFNNDKIDAGEIGAGHTVTALYEITLAGSGKGRIDPLRYGNKQSKKKNRGNELALLRLRYKQPGGTHSKLIETPLLTKSIKKQLEHTTDRYRFAAAVAGFAQQLRGGEYLEDFAYDAVLKLARNSRGSDQNGYRGEFIQLVQLAKSVDNATP</sequence>
<evidence type="ECO:0000259" key="1">
    <source>
        <dbReference type="PROSITE" id="PS50234"/>
    </source>
</evidence>
<dbReference type="InterPro" id="IPR051266">
    <property type="entry name" value="CLCR"/>
</dbReference>
<dbReference type="InterPro" id="IPR002035">
    <property type="entry name" value="VWF_A"/>
</dbReference>
<reference evidence="2" key="1">
    <citation type="submission" date="2018-06" db="EMBL/GenBank/DDBJ databases">
        <authorList>
            <person name="Zhirakovskaya E."/>
        </authorList>
    </citation>
    <scope>NUCLEOTIDE SEQUENCE</scope>
</reference>
<accession>A0A3B0YBY9</accession>
<dbReference type="PROSITE" id="PS50234">
    <property type="entry name" value="VWFA"/>
    <property type="match status" value="1"/>
</dbReference>
<protein>
    <submittedName>
        <fullName evidence="2">von Willebrand factor, vWF type A domain protein STM2315</fullName>
    </submittedName>
</protein>
<dbReference type="InterPro" id="IPR022156">
    <property type="entry name" value="Uncharacterised_YfbK_N"/>
</dbReference>
<dbReference type="CDD" id="cd01465">
    <property type="entry name" value="vWA_subgroup"/>
    <property type="match status" value="1"/>
</dbReference>
<feature type="domain" description="VWFA" evidence="1">
    <location>
        <begin position="188"/>
        <end position="366"/>
    </location>
</feature>
<dbReference type="InterPro" id="IPR021908">
    <property type="entry name" value="YfbK_C"/>
</dbReference>
<proteinExistence type="predicted"/>
<gene>
    <name evidence="2" type="ORF">MNBD_GAMMA15-743</name>
</gene>
<dbReference type="PANTHER" id="PTHR10579">
    <property type="entry name" value="CALCIUM-ACTIVATED CHLORIDE CHANNEL REGULATOR"/>
    <property type="match status" value="1"/>
</dbReference>
<dbReference type="EMBL" id="UOFN01000005">
    <property type="protein sequence ID" value="VAW72802.1"/>
    <property type="molecule type" value="Genomic_DNA"/>
</dbReference>
<dbReference type="PROSITE" id="PS51257">
    <property type="entry name" value="PROKAR_LIPOPROTEIN"/>
    <property type="match status" value="1"/>
</dbReference>
<evidence type="ECO:0000313" key="2">
    <source>
        <dbReference type="EMBL" id="VAW72802.1"/>
    </source>
</evidence>
<dbReference type="SMART" id="SM00327">
    <property type="entry name" value="VWA"/>
    <property type="match status" value="1"/>
</dbReference>
<dbReference type="SUPFAM" id="SSF53300">
    <property type="entry name" value="vWA-like"/>
    <property type="match status" value="1"/>
</dbReference>
<organism evidence="2">
    <name type="scientific">hydrothermal vent metagenome</name>
    <dbReference type="NCBI Taxonomy" id="652676"/>
    <lineage>
        <taxon>unclassified sequences</taxon>
        <taxon>metagenomes</taxon>
        <taxon>ecological metagenomes</taxon>
    </lineage>
</organism>